<feature type="transmembrane region" description="Helical" evidence="6">
    <location>
        <begin position="37"/>
        <end position="58"/>
    </location>
</feature>
<reference evidence="7 8" key="1">
    <citation type="submission" date="2018-06" db="EMBL/GenBank/DDBJ databases">
        <title>Genomic Encyclopedia of Type Strains, Phase IV (KMG-IV): sequencing the most valuable type-strain genomes for metagenomic binning, comparative biology and taxonomic classification.</title>
        <authorList>
            <person name="Goeker M."/>
        </authorList>
    </citation>
    <scope>NUCLEOTIDE SEQUENCE [LARGE SCALE GENOMIC DNA]</scope>
    <source>
        <strain evidence="7 8">DSM 22112</strain>
    </source>
</reference>
<gene>
    <name evidence="7" type="ORF">DES36_103120</name>
</gene>
<feature type="transmembrane region" description="Helical" evidence="6">
    <location>
        <begin position="70"/>
        <end position="87"/>
    </location>
</feature>
<evidence type="ECO:0000313" key="7">
    <source>
        <dbReference type="EMBL" id="RBP68358.1"/>
    </source>
</evidence>
<keyword evidence="8" id="KW-1185">Reference proteome</keyword>
<comment type="subcellular location">
    <subcellularLocation>
        <location evidence="6">Cell membrane</location>
        <topology evidence="6">Multi-pass membrane protein</topology>
    </subcellularLocation>
    <subcellularLocation>
        <location evidence="1">Membrane</location>
        <topology evidence="1">Multi-pass membrane protein</topology>
    </subcellularLocation>
</comment>
<keyword evidence="4 6" id="KW-1133">Transmembrane helix</keyword>
<organism evidence="7 8">
    <name type="scientific">Alkalibaculum bacchi</name>
    <dbReference type="NCBI Taxonomy" id="645887"/>
    <lineage>
        <taxon>Bacteria</taxon>
        <taxon>Bacillati</taxon>
        <taxon>Bacillota</taxon>
        <taxon>Clostridia</taxon>
        <taxon>Eubacteriales</taxon>
        <taxon>Eubacteriaceae</taxon>
        <taxon>Alkalibaculum</taxon>
    </lineage>
</organism>
<dbReference type="AlphaFoldDB" id="A0A366IEL5"/>
<evidence type="ECO:0000256" key="4">
    <source>
        <dbReference type="ARBA" id="ARBA00022989"/>
    </source>
</evidence>
<name>A0A366IEL5_9FIRM</name>
<comment type="similarity">
    <text evidence="2 6">Belongs to the 4-toluene sulfonate uptake permease (TSUP) (TC 2.A.102) family.</text>
</comment>
<dbReference type="InterPro" id="IPR002781">
    <property type="entry name" value="TM_pro_TauE-like"/>
</dbReference>
<evidence type="ECO:0000256" key="1">
    <source>
        <dbReference type="ARBA" id="ARBA00004141"/>
    </source>
</evidence>
<dbReference type="Pfam" id="PF01925">
    <property type="entry name" value="TauE"/>
    <property type="match status" value="1"/>
</dbReference>
<comment type="caution">
    <text evidence="7">The sequence shown here is derived from an EMBL/GenBank/DDBJ whole genome shotgun (WGS) entry which is preliminary data.</text>
</comment>
<dbReference type="EMBL" id="QNRX01000003">
    <property type="protein sequence ID" value="RBP68358.1"/>
    <property type="molecule type" value="Genomic_DNA"/>
</dbReference>
<keyword evidence="3 6" id="KW-0812">Transmembrane</keyword>
<dbReference type="RefSeq" id="WP_242981684.1">
    <property type="nucleotide sequence ID" value="NZ_QNRX01000003.1"/>
</dbReference>
<proteinExistence type="inferred from homology"/>
<evidence type="ECO:0000256" key="2">
    <source>
        <dbReference type="ARBA" id="ARBA00009142"/>
    </source>
</evidence>
<accession>A0A366IEL5</accession>
<keyword evidence="6" id="KW-1003">Cell membrane</keyword>
<protein>
    <recommendedName>
        <fullName evidence="6">Probable membrane transporter protein</fullName>
    </recommendedName>
</protein>
<feature type="transmembrane region" description="Helical" evidence="6">
    <location>
        <begin position="7"/>
        <end position="31"/>
    </location>
</feature>
<dbReference type="Proteomes" id="UP000253490">
    <property type="component" value="Unassembled WGS sequence"/>
</dbReference>
<dbReference type="PANTHER" id="PTHR43701">
    <property type="entry name" value="MEMBRANE TRANSPORTER PROTEIN MJ0441-RELATED"/>
    <property type="match status" value="1"/>
</dbReference>
<sequence>MATIIGFLSGIIGGMGIGGGIILIPMLTILLDVKQKIAQSTNLICYLPLALACLPIHIKHKNIDLSVTKKVVPFGIIGALLGSYLAVHLSPAMLRKLFAVLLLVMGLKEIFDLRWSGGQH</sequence>
<dbReference type="InterPro" id="IPR051598">
    <property type="entry name" value="TSUP/Inactive_protease-like"/>
</dbReference>
<dbReference type="GO" id="GO:0005886">
    <property type="term" value="C:plasma membrane"/>
    <property type="evidence" value="ECO:0007669"/>
    <property type="project" value="UniProtKB-SubCell"/>
</dbReference>
<evidence type="ECO:0000256" key="3">
    <source>
        <dbReference type="ARBA" id="ARBA00022692"/>
    </source>
</evidence>
<keyword evidence="5 6" id="KW-0472">Membrane</keyword>
<evidence type="ECO:0000313" key="8">
    <source>
        <dbReference type="Proteomes" id="UP000253490"/>
    </source>
</evidence>
<dbReference type="PANTHER" id="PTHR43701:SF2">
    <property type="entry name" value="MEMBRANE TRANSPORTER PROTEIN YJNA-RELATED"/>
    <property type="match status" value="1"/>
</dbReference>
<evidence type="ECO:0000256" key="6">
    <source>
        <dbReference type="RuleBase" id="RU363041"/>
    </source>
</evidence>
<evidence type="ECO:0000256" key="5">
    <source>
        <dbReference type="ARBA" id="ARBA00023136"/>
    </source>
</evidence>